<dbReference type="Gene3D" id="3.90.550.10">
    <property type="entry name" value="Spore Coat Polysaccharide Biosynthesis Protein SpsA, Chain A"/>
    <property type="match status" value="1"/>
</dbReference>
<dbReference type="EMBL" id="ANKJ01000038">
    <property type="protein sequence ID" value="EPC89845.1"/>
    <property type="molecule type" value="Genomic_DNA"/>
</dbReference>
<dbReference type="AlphaFoldDB" id="A0ABC9T9T2"/>
<dbReference type="Proteomes" id="UP000014310">
    <property type="component" value="Unassembled WGS sequence"/>
</dbReference>
<reference evidence="3 4" key="1">
    <citation type="journal article" date="2013" name="PLoS ONE">
        <title>Lactobacillus paracasei comparative genomics: towards species pan-genome definition and exploitation of diversity.</title>
        <authorList>
            <person name="Smokvina T."/>
            <person name="Wels M."/>
            <person name="Polka J."/>
            <person name="Chervaux C."/>
            <person name="Brisse S."/>
            <person name="Boekhorst J."/>
            <person name="van Hylckama Vlieg J.E."/>
            <person name="Siezen R.J."/>
        </authorList>
    </citation>
    <scope>NUCLEOTIDE SEQUENCE [LARGE SCALE GENOMIC DNA]</scope>
    <source>
        <strain evidence="3 4">Lpp49</strain>
    </source>
</reference>
<feature type="signal peptide" evidence="1">
    <location>
        <begin position="1"/>
        <end position="22"/>
    </location>
</feature>
<dbReference type="PANTHER" id="PTHR22916">
    <property type="entry name" value="GLYCOSYLTRANSFERASE"/>
    <property type="match status" value="1"/>
</dbReference>
<proteinExistence type="predicted"/>
<dbReference type="RefSeq" id="WP_016382841.1">
    <property type="nucleotide sequence ID" value="NZ_ANKJ01000038.1"/>
</dbReference>
<organism evidence="3 4">
    <name type="scientific">Lacticaseibacillus paracasei subsp. paracasei Lpp49</name>
    <dbReference type="NCBI Taxonomy" id="1256213"/>
    <lineage>
        <taxon>Bacteria</taxon>
        <taxon>Bacillati</taxon>
        <taxon>Bacillota</taxon>
        <taxon>Bacilli</taxon>
        <taxon>Lactobacillales</taxon>
        <taxon>Lactobacillaceae</taxon>
        <taxon>Lacticaseibacillus</taxon>
    </lineage>
</organism>
<sequence>MWKNWKFSIVIAAYNVSKFVLGAVDSVLAQTYKNIEVIIVNDGSTDDTLSKLNNYQNDTRVYVYSKENGGLSSARNFGIDRATGDFIMFMDADDYMDKDLVEECYSEFLSTGASMVFFGYDSVNSKGQKLVRGISMEYRHQLRSHSQVLHLLATNQLNNYSWSFISAKSLLQKATKPIFPENMYFEDIASTYKIIGKASKVAFIRPVLFHYVQRPGSITKSPSVKQARDLQQIKENISDELVDVLSHVDLKTWMFFIDLARYQILAYHVLEHRKELKTLRMTILRNTPGQINRIAKIKTFFLKIRVYQFLYPMLARLRWL</sequence>
<evidence type="ECO:0000259" key="2">
    <source>
        <dbReference type="Pfam" id="PF00535"/>
    </source>
</evidence>
<comment type="caution">
    <text evidence="3">The sequence shown here is derived from an EMBL/GenBank/DDBJ whole genome shotgun (WGS) entry which is preliminary data.</text>
</comment>
<dbReference type="PANTHER" id="PTHR22916:SF3">
    <property type="entry name" value="UDP-GLCNAC:BETAGAL BETA-1,3-N-ACETYLGLUCOSAMINYLTRANSFERASE-LIKE PROTEIN 1"/>
    <property type="match status" value="1"/>
</dbReference>
<dbReference type="GO" id="GO:0016758">
    <property type="term" value="F:hexosyltransferase activity"/>
    <property type="evidence" value="ECO:0007669"/>
    <property type="project" value="UniProtKB-ARBA"/>
</dbReference>
<gene>
    <name evidence="3" type="ORF">Lpp49_12231</name>
</gene>
<evidence type="ECO:0000313" key="4">
    <source>
        <dbReference type="Proteomes" id="UP000014310"/>
    </source>
</evidence>
<dbReference type="Pfam" id="PF00535">
    <property type="entry name" value="Glycos_transf_2"/>
    <property type="match status" value="1"/>
</dbReference>
<dbReference type="InterPro" id="IPR029044">
    <property type="entry name" value="Nucleotide-diphossugar_trans"/>
</dbReference>
<name>A0ABC9T9T2_LACPA</name>
<keyword evidence="1" id="KW-0732">Signal</keyword>
<dbReference type="CDD" id="cd00761">
    <property type="entry name" value="Glyco_tranf_GTA_type"/>
    <property type="match status" value="1"/>
</dbReference>
<feature type="domain" description="Glycosyltransferase 2-like" evidence="2">
    <location>
        <begin position="8"/>
        <end position="140"/>
    </location>
</feature>
<evidence type="ECO:0000313" key="3">
    <source>
        <dbReference type="EMBL" id="EPC89845.1"/>
    </source>
</evidence>
<accession>A0ABC9T9T2</accession>
<dbReference type="SUPFAM" id="SSF53448">
    <property type="entry name" value="Nucleotide-diphospho-sugar transferases"/>
    <property type="match status" value="1"/>
</dbReference>
<feature type="chain" id="PRO_5044842101" evidence="1">
    <location>
        <begin position="23"/>
        <end position="320"/>
    </location>
</feature>
<protein>
    <submittedName>
        <fullName evidence="3">Glycosyltransferase</fullName>
    </submittedName>
</protein>
<evidence type="ECO:0000256" key="1">
    <source>
        <dbReference type="SAM" id="SignalP"/>
    </source>
</evidence>
<dbReference type="InterPro" id="IPR001173">
    <property type="entry name" value="Glyco_trans_2-like"/>
</dbReference>